<feature type="transmembrane region" description="Helical" evidence="7">
    <location>
        <begin position="169"/>
        <end position="189"/>
    </location>
</feature>
<evidence type="ECO:0000256" key="7">
    <source>
        <dbReference type="SAM" id="Phobius"/>
    </source>
</evidence>
<dbReference type="PANTHER" id="PTHR43124">
    <property type="entry name" value="PURINE EFFLUX PUMP PBUE"/>
    <property type="match status" value="1"/>
</dbReference>
<organism evidence="9 10">
    <name type="scientific">Mastigocoleus testarum BC008</name>
    <dbReference type="NCBI Taxonomy" id="371196"/>
    <lineage>
        <taxon>Bacteria</taxon>
        <taxon>Bacillati</taxon>
        <taxon>Cyanobacteriota</taxon>
        <taxon>Cyanophyceae</taxon>
        <taxon>Nostocales</taxon>
        <taxon>Hapalosiphonaceae</taxon>
        <taxon>Mastigocoleus</taxon>
    </lineage>
</organism>
<feature type="transmembrane region" description="Helical" evidence="7">
    <location>
        <begin position="58"/>
        <end position="78"/>
    </location>
</feature>
<dbReference type="CDD" id="cd17474">
    <property type="entry name" value="MFS_YfmO_like"/>
    <property type="match status" value="1"/>
</dbReference>
<dbReference type="PRINTS" id="PR01035">
    <property type="entry name" value="TCRTETA"/>
</dbReference>
<keyword evidence="5 7" id="KW-1133">Transmembrane helix</keyword>
<dbReference type="PANTHER" id="PTHR43124:SF3">
    <property type="entry name" value="CHLORAMPHENICOL EFFLUX PUMP RV0191"/>
    <property type="match status" value="1"/>
</dbReference>
<comment type="caution">
    <text evidence="9">The sequence shown here is derived from an EMBL/GenBank/DDBJ whole genome shotgun (WGS) entry which is preliminary data.</text>
</comment>
<feature type="transmembrane region" description="Helical" evidence="7">
    <location>
        <begin position="144"/>
        <end position="163"/>
    </location>
</feature>
<feature type="transmembrane region" description="Helical" evidence="7">
    <location>
        <begin position="85"/>
        <end position="105"/>
    </location>
</feature>
<evidence type="ECO:0000256" key="4">
    <source>
        <dbReference type="ARBA" id="ARBA00022692"/>
    </source>
</evidence>
<evidence type="ECO:0000256" key="5">
    <source>
        <dbReference type="ARBA" id="ARBA00022989"/>
    </source>
</evidence>
<feature type="transmembrane region" description="Helical" evidence="7">
    <location>
        <begin position="255"/>
        <end position="275"/>
    </location>
</feature>
<dbReference type="InterPro" id="IPR050189">
    <property type="entry name" value="MFS_Efflux_Transporters"/>
</dbReference>
<feature type="transmembrane region" description="Helical" evidence="7">
    <location>
        <begin position="111"/>
        <end position="132"/>
    </location>
</feature>
<keyword evidence="4 7" id="KW-0812">Transmembrane</keyword>
<feature type="transmembrane region" description="Helical" evidence="7">
    <location>
        <begin position="311"/>
        <end position="333"/>
    </location>
</feature>
<dbReference type="SUPFAM" id="SSF103473">
    <property type="entry name" value="MFS general substrate transporter"/>
    <property type="match status" value="1"/>
</dbReference>
<dbReference type="Proteomes" id="UP000053372">
    <property type="component" value="Unassembled WGS sequence"/>
</dbReference>
<keyword evidence="6 7" id="KW-0472">Membrane</keyword>
<feature type="transmembrane region" description="Helical" evidence="7">
    <location>
        <begin position="221"/>
        <end position="243"/>
    </location>
</feature>
<evidence type="ECO:0000256" key="3">
    <source>
        <dbReference type="ARBA" id="ARBA00022475"/>
    </source>
</evidence>
<dbReference type="InterPro" id="IPR036259">
    <property type="entry name" value="MFS_trans_sf"/>
</dbReference>
<gene>
    <name evidence="9" type="ORF">BC008_29535</name>
</gene>
<dbReference type="PROSITE" id="PS50850">
    <property type="entry name" value="MFS"/>
    <property type="match status" value="1"/>
</dbReference>
<evidence type="ECO:0000256" key="6">
    <source>
        <dbReference type="ARBA" id="ARBA00023136"/>
    </source>
</evidence>
<dbReference type="InterPro" id="IPR005829">
    <property type="entry name" value="Sugar_transporter_CS"/>
</dbReference>
<dbReference type="InterPro" id="IPR020846">
    <property type="entry name" value="MFS_dom"/>
</dbReference>
<dbReference type="PROSITE" id="PS00217">
    <property type="entry name" value="SUGAR_TRANSPORT_2"/>
    <property type="match status" value="1"/>
</dbReference>
<evidence type="ECO:0000313" key="10">
    <source>
        <dbReference type="Proteomes" id="UP000053372"/>
    </source>
</evidence>
<evidence type="ECO:0000259" key="8">
    <source>
        <dbReference type="PROSITE" id="PS50850"/>
    </source>
</evidence>
<comment type="similarity">
    <text evidence="2">Belongs to the major facilitator superfamily. TCR/Tet family.</text>
</comment>
<feature type="transmembrane region" description="Helical" evidence="7">
    <location>
        <begin position="287"/>
        <end position="305"/>
    </location>
</feature>
<reference evidence="9 10" key="1">
    <citation type="journal article" date="2015" name="Genome Announc.">
        <title>Draft Genome of the Euendolithic (true boring) Cyanobacterium Mastigocoleus testarum strain BC008.</title>
        <authorList>
            <person name="Guida B.S."/>
            <person name="Garcia-Pichel F."/>
        </authorList>
    </citation>
    <scope>NUCLEOTIDE SEQUENCE [LARGE SCALE GENOMIC DNA]</scope>
    <source>
        <strain evidence="9 10">BC008</strain>
    </source>
</reference>
<dbReference type="Gene3D" id="1.20.1250.20">
    <property type="entry name" value="MFS general substrate transporter like domains"/>
    <property type="match status" value="2"/>
</dbReference>
<proteinExistence type="inferred from homology"/>
<dbReference type="EMBL" id="LMTZ01000088">
    <property type="protein sequence ID" value="KST67424.1"/>
    <property type="molecule type" value="Genomic_DNA"/>
</dbReference>
<dbReference type="GO" id="GO:0005886">
    <property type="term" value="C:plasma membrane"/>
    <property type="evidence" value="ECO:0007669"/>
    <property type="project" value="UniProtKB-SubCell"/>
</dbReference>
<dbReference type="RefSeq" id="WP_027842994.1">
    <property type="nucleotide sequence ID" value="NZ_LMTZ01000088.1"/>
</dbReference>
<dbReference type="InterPro" id="IPR001958">
    <property type="entry name" value="Tet-R_TetA/multi-R_MdtG-like"/>
</dbReference>
<dbReference type="Pfam" id="PF07690">
    <property type="entry name" value="MFS_1"/>
    <property type="match status" value="1"/>
</dbReference>
<name>A0A0V7ZS08_9CYAN</name>
<dbReference type="OrthoDB" id="9793283at2"/>
<dbReference type="GO" id="GO:0022857">
    <property type="term" value="F:transmembrane transporter activity"/>
    <property type="evidence" value="ECO:0007669"/>
    <property type="project" value="InterPro"/>
</dbReference>
<evidence type="ECO:0000313" key="9">
    <source>
        <dbReference type="EMBL" id="KST67424.1"/>
    </source>
</evidence>
<feature type="transmembrane region" description="Helical" evidence="7">
    <location>
        <begin position="345"/>
        <end position="370"/>
    </location>
</feature>
<dbReference type="AlphaFoldDB" id="A0A0V7ZS08"/>
<feature type="transmembrane region" description="Helical" evidence="7">
    <location>
        <begin position="21"/>
        <end position="38"/>
    </location>
</feature>
<sequence>MSNKSNPTSRSATPIYRDVNLQIVISITLMELMGTMSINPVLPGIVQDFQLSPQQIGWVTTAFVVPIAIGAPICSVLADRFGRKAILVPSLFLFAIAGVACAFAQNFHTLLAWRFLQGVGAASLEALALTLISDLYAGKQLTSAMGLNASTIGVSLAVYPLVGSGLASMGWRYTFALPLLAILVGIWVWRSLQLPEKQPYSDFDFKVYLRNIWSNIRRFEVIRLLFIVVALFVLLFGAYLTYIPTVATSLGASEIEIGILLASMAVSFAFASSLLGSFARLFSELTLIKISFFIYTLALVITPAIEHIWMLLIPSILFGIAHGIVFPTTQALLAELAPSTNRAGFMAVTAVAVPLGQALGPVLGGLAFSAWEIRGVFYAGSIFAIATFVFLRYLIPHRIKANHG</sequence>
<keyword evidence="10" id="KW-1185">Reference proteome</keyword>
<protein>
    <recommendedName>
        <fullName evidence="8">Major facilitator superfamily (MFS) profile domain-containing protein</fullName>
    </recommendedName>
</protein>
<evidence type="ECO:0000256" key="2">
    <source>
        <dbReference type="ARBA" id="ARBA00007520"/>
    </source>
</evidence>
<feature type="domain" description="Major facilitator superfamily (MFS) profile" evidence="8">
    <location>
        <begin position="20"/>
        <end position="399"/>
    </location>
</feature>
<feature type="transmembrane region" description="Helical" evidence="7">
    <location>
        <begin position="376"/>
        <end position="395"/>
    </location>
</feature>
<keyword evidence="3" id="KW-1003">Cell membrane</keyword>
<dbReference type="InterPro" id="IPR011701">
    <property type="entry name" value="MFS"/>
</dbReference>
<comment type="subcellular location">
    <subcellularLocation>
        <location evidence="1">Cell membrane</location>
        <topology evidence="1">Multi-pass membrane protein</topology>
    </subcellularLocation>
</comment>
<accession>A0A0V7ZS08</accession>
<evidence type="ECO:0000256" key="1">
    <source>
        <dbReference type="ARBA" id="ARBA00004651"/>
    </source>
</evidence>